<gene>
    <name evidence="2" type="ORF">KOW79_005439</name>
</gene>
<dbReference type="AlphaFoldDB" id="A0A9D3P201"/>
<reference evidence="2 3" key="1">
    <citation type="submission" date="2021-06" db="EMBL/GenBank/DDBJ databases">
        <title>Chromosome-level genome assembly of the red-tail catfish (Hemibagrus wyckioides).</title>
        <authorList>
            <person name="Shao F."/>
        </authorList>
    </citation>
    <scope>NUCLEOTIDE SEQUENCE [LARGE SCALE GENOMIC DNA]</scope>
    <source>
        <strain evidence="2">EC202008001</strain>
        <tissue evidence="2">Blood</tissue>
    </source>
</reference>
<proteinExistence type="predicted"/>
<accession>A0A9D3P201</accession>
<evidence type="ECO:0000256" key="1">
    <source>
        <dbReference type="SAM" id="MobiDB-lite"/>
    </source>
</evidence>
<name>A0A9D3P201_9TELE</name>
<feature type="compositionally biased region" description="Acidic residues" evidence="1">
    <location>
        <begin position="64"/>
        <end position="75"/>
    </location>
</feature>
<evidence type="ECO:0000313" key="3">
    <source>
        <dbReference type="Proteomes" id="UP000824219"/>
    </source>
</evidence>
<comment type="caution">
    <text evidence="2">The sequence shown here is derived from an EMBL/GenBank/DDBJ whole genome shotgun (WGS) entry which is preliminary data.</text>
</comment>
<dbReference type="EMBL" id="JAHKSW010000006">
    <property type="protein sequence ID" value="KAG7331470.1"/>
    <property type="molecule type" value="Genomic_DNA"/>
</dbReference>
<evidence type="ECO:0000313" key="2">
    <source>
        <dbReference type="EMBL" id="KAG7331470.1"/>
    </source>
</evidence>
<organism evidence="2 3">
    <name type="scientific">Hemibagrus wyckioides</name>
    <dbReference type="NCBI Taxonomy" id="337641"/>
    <lineage>
        <taxon>Eukaryota</taxon>
        <taxon>Metazoa</taxon>
        <taxon>Chordata</taxon>
        <taxon>Craniata</taxon>
        <taxon>Vertebrata</taxon>
        <taxon>Euteleostomi</taxon>
        <taxon>Actinopterygii</taxon>
        <taxon>Neopterygii</taxon>
        <taxon>Teleostei</taxon>
        <taxon>Ostariophysi</taxon>
        <taxon>Siluriformes</taxon>
        <taxon>Bagridae</taxon>
        <taxon>Hemibagrus</taxon>
    </lineage>
</organism>
<feature type="region of interest" description="Disordered" evidence="1">
    <location>
        <begin position="50"/>
        <end position="80"/>
    </location>
</feature>
<keyword evidence="3" id="KW-1185">Reference proteome</keyword>
<feature type="region of interest" description="Disordered" evidence="1">
    <location>
        <begin position="1"/>
        <end position="23"/>
    </location>
</feature>
<sequence>MEMFGSPRVAMATTSEDGGQLGKKKFCGRKRKFADRNNVRVCPRAVAYSGATEFHRNKSHRAQEEEEEDEEEEEEEKKARYSILSSLHTLNTGRLLNATSKLPFN</sequence>
<dbReference type="Proteomes" id="UP000824219">
    <property type="component" value="Linkage Group LG06"/>
</dbReference>
<protein>
    <submittedName>
        <fullName evidence="2">Uncharacterized protein</fullName>
    </submittedName>
</protein>